<name>A0A9D4SN59_RHISA</name>
<evidence type="ECO:0000313" key="2">
    <source>
        <dbReference type="EMBL" id="KAH7932536.1"/>
    </source>
</evidence>
<protein>
    <submittedName>
        <fullName evidence="2">Uncharacterized protein</fullName>
    </submittedName>
</protein>
<dbReference type="EMBL" id="JABSTV010001370">
    <property type="protein sequence ID" value="KAH7932536.1"/>
    <property type="molecule type" value="Genomic_DNA"/>
</dbReference>
<evidence type="ECO:0000256" key="1">
    <source>
        <dbReference type="SAM" id="MobiDB-lite"/>
    </source>
</evidence>
<reference evidence="2" key="1">
    <citation type="journal article" date="2020" name="Cell">
        <title>Large-Scale Comparative Analyses of Tick Genomes Elucidate Their Genetic Diversity and Vector Capacities.</title>
        <authorList>
            <consortium name="Tick Genome and Microbiome Consortium (TIGMIC)"/>
            <person name="Jia N."/>
            <person name="Wang J."/>
            <person name="Shi W."/>
            <person name="Du L."/>
            <person name="Sun Y."/>
            <person name="Zhan W."/>
            <person name="Jiang J.F."/>
            <person name="Wang Q."/>
            <person name="Zhang B."/>
            <person name="Ji P."/>
            <person name="Bell-Sakyi L."/>
            <person name="Cui X.M."/>
            <person name="Yuan T.T."/>
            <person name="Jiang B.G."/>
            <person name="Yang W.F."/>
            <person name="Lam T.T."/>
            <person name="Chang Q.C."/>
            <person name="Ding S.J."/>
            <person name="Wang X.J."/>
            <person name="Zhu J.G."/>
            <person name="Ruan X.D."/>
            <person name="Zhao L."/>
            <person name="Wei J.T."/>
            <person name="Ye R.Z."/>
            <person name="Que T.C."/>
            <person name="Du C.H."/>
            <person name="Zhou Y.H."/>
            <person name="Cheng J.X."/>
            <person name="Dai P.F."/>
            <person name="Guo W.B."/>
            <person name="Han X.H."/>
            <person name="Huang E.J."/>
            <person name="Li L.F."/>
            <person name="Wei W."/>
            <person name="Gao Y.C."/>
            <person name="Liu J.Z."/>
            <person name="Shao H.Z."/>
            <person name="Wang X."/>
            <person name="Wang C.C."/>
            <person name="Yang T.C."/>
            <person name="Huo Q.B."/>
            <person name="Li W."/>
            <person name="Chen H.Y."/>
            <person name="Chen S.E."/>
            <person name="Zhou L.G."/>
            <person name="Ni X.B."/>
            <person name="Tian J.H."/>
            <person name="Sheng Y."/>
            <person name="Liu T."/>
            <person name="Pan Y.S."/>
            <person name="Xia L.Y."/>
            <person name="Li J."/>
            <person name="Zhao F."/>
            <person name="Cao W.C."/>
        </authorList>
    </citation>
    <scope>NUCLEOTIDE SEQUENCE</scope>
    <source>
        <strain evidence="2">Rsan-2018</strain>
    </source>
</reference>
<reference evidence="2" key="2">
    <citation type="submission" date="2021-09" db="EMBL/GenBank/DDBJ databases">
        <authorList>
            <person name="Jia N."/>
            <person name="Wang J."/>
            <person name="Shi W."/>
            <person name="Du L."/>
            <person name="Sun Y."/>
            <person name="Zhan W."/>
            <person name="Jiang J."/>
            <person name="Wang Q."/>
            <person name="Zhang B."/>
            <person name="Ji P."/>
            <person name="Sakyi L.B."/>
            <person name="Cui X."/>
            <person name="Yuan T."/>
            <person name="Jiang B."/>
            <person name="Yang W."/>
            <person name="Lam T.T.-Y."/>
            <person name="Chang Q."/>
            <person name="Ding S."/>
            <person name="Wang X."/>
            <person name="Zhu J."/>
            <person name="Ruan X."/>
            <person name="Zhao L."/>
            <person name="Wei J."/>
            <person name="Que T."/>
            <person name="Du C."/>
            <person name="Cheng J."/>
            <person name="Dai P."/>
            <person name="Han X."/>
            <person name="Huang E."/>
            <person name="Gao Y."/>
            <person name="Liu J."/>
            <person name="Shao H."/>
            <person name="Ye R."/>
            <person name="Li L."/>
            <person name="Wei W."/>
            <person name="Wang X."/>
            <person name="Wang C."/>
            <person name="Huo Q."/>
            <person name="Li W."/>
            <person name="Guo W."/>
            <person name="Chen H."/>
            <person name="Chen S."/>
            <person name="Zhou L."/>
            <person name="Zhou L."/>
            <person name="Ni X."/>
            <person name="Tian J."/>
            <person name="Zhou Y."/>
            <person name="Sheng Y."/>
            <person name="Liu T."/>
            <person name="Pan Y."/>
            <person name="Xia L."/>
            <person name="Li J."/>
            <person name="Zhao F."/>
            <person name="Cao W."/>
        </authorList>
    </citation>
    <scope>NUCLEOTIDE SEQUENCE</scope>
    <source>
        <strain evidence="2">Rsan-2018</strain>
        <tissue evidence="2">Larvae</tissue>
    </source>
</reference>
<accession>A0A9D4SN59</accession>
<sequence length="168" mass="18448">MPKKQEDGKEDPPKTVREKRQSAAAADNAPGPSNEAPDAKRPRGRPPKALSVEPRAPKPIASTEARKLRKADAAQPENEGHSTSREVPSKATRAIRKKRSRSRSPSSANETESEAPRHRSAKRRELFVGHYHALEAREKASPRPQSLILKAGRKACEGEKGAEQPVFN</sequence>
<gene>
    <name evidence="2" type="ORF">HPB52_024378</name>
</gene>
<dbReference type="VEuPathDB" id="VectorBase:RSAN_047593"/>
<organism evidence="2 3">
    <name type="scientific">Rhipicephalus sanguineus</name>
    <name type="common">Brown dog tick</name>
    <name type="synonym">Ixodes sanguineus</name>
    <dbReference type="NCBI Taxonomy" id="34632"/>
    <lineage>
        <taxon>Eukaryota</taxon>
        <taxon>Metazoa</taxon>
        <taxon>Ecdysozoa</taxon>
        <taxon>Arthropoda</taxon>
        <taxon>Chelicerata</taxon>
        <taxon>Arachnida</taxon>
        <taxon>Acari</taxon>
        <taxon>Parasitiformes</taxon>
        <taxon>Ixodida</taxon>
        <taxon>Ixodoidea</taxon>
        <taxon>Ixodidae</taxon>
        <taxon>Rhipicephalinae</taxon>
        <taxon>Rhipicephalus</taxon>
        <taxon>Rhipicephalus</taxon>
    </lineage>
</organism>
<keyword evidence="3" id="KW-1185">Reference proteome</keyword>
<feature type="compositionally biased region" description="Basic and acidic residues" evidence="1">
    <location>
        <begin position="64"/>
        <end position="88"/>
    </location>
</feature>
<feature type="region of interest" description="Disordered" evidence="1">
    <location>
        <begin position="1"/>
        <end position="126"/>
    </location>
</feature>
<proteinExistence type="predicted"/>
<feature type="compositionally biased region" description="Basic residues" evidence="1">
    <location>
        <begin position="93"/>
        <end position="102"/>
    </location>
</feature>
<comment type="caution">
    <text evidence="2">The sequence shown here is derived from an EMBL/GenBank/DDBJ whole genome shotgun (WGS) entry which is preliminary data.</text>
</comment>
<dbReference type="Proteomes" id="UP000821837">
    <property type="component" value="Unassembled WGS sequence"/>
</dbReference>
<dbReference type="AlphaFoldDB" id="A0A9D4SN59"/>
<feature type="compositionally biased region" description="Basic and acidic residues" evidence="1">
    <location>
        <begin position="1"/>
        <end position="21"/>
    </location>
</feature>
<evidence type="ECO:0000313" key="3">
    <source>
        <dbReference type="Proteomes" id="UP000821837"/>
    </source>
</evidence>